<comment type="subcellular location">
    <subcellularLocation>
        <location evidence="1">Membrane</location>
        <topology evidence="1">Multi-pass membrane protein</topology>
    </subcellularLocation>
</comment>
<keyword evidence="7" id="KW-0560">Oxidoreductase</keyword>
<dbReference type="GO" id="GO:0006633">
    <property type="term" value="P:fatty acid biosynthetic process"/>
    <property type="evidence" value="ECO:0007669"/>
    <property type="project" value="UniProtKB-KW"/>
</dbReference>
<dbReference type="AlphaFoldDB" id="A0A0M0JTZ2"/>
<accession>A0A0M0JTZ2</accession>
<evidence type="ECO:0000256" key="6">
    <source>
        <dbReference type="ARBA" id="ARBA00022989"/>
    </source>
</evidence>
<gene>
    <name evidence="15" type="ORF">Ctob_009136</name>
</gene>
<keyword evidence="8" id="KW-0408">Iron</keyword>
<dbReference type="OrthoDB" id="10260134at2759"/>
<dbReference type="EMBL" id="JWZX01002278">
    <property type="protein sequence ID" value="KOO30161.1"/>
    <property type="molecule type" value="Genomic_DNA"/>
</dbReference>
<dbReference type="PANTHER" id="PTHR11351">
    <property type="entry name" value="ACYL-COA DESATURASE"/>
    <property type="match status" value="1"/>
</dbReference>
<evidence type="ECO:0000313" key="16">
    <source>
        <dbReference type="Proteomes" id="UP000037460"/>
    </source>
</evidence>
<keyword evidence="4 12" id="KW-0812">Transmembrane</keyword>
<comment type="similarity">
    <text evidence="2">Belongs to the fatty acid desaturase type 1 family.</text>
</comment>
<keyword evidence="16" id="KW-1185">Reference proteome</keyword>
<comment type="caution">
    <text evidence="15">The sequence shown here is derived from an EMBL/GenBank/DDBJ whole genome shotgun (WGS) entry which is preliminary data.</text>
</comment>
<dbReference type="Pfam" id="PF00487">
    <property type="entry name" value="FA_desaturase"/>
    <property type="match status" value="1"/>
</dbReference>
<feature type="chain" id="PRO_5005602139" evidence="13">
    <location>
        <begin position="18"/>
        <end position="438"/>
    </location>
</feature>
<sequence>MRVAAASLLWTVSCGTALQLNGNAIRRPQLTSVSRAGISVAAMGLPLETKTMKNEHAEYSDDTCVIDECVGDRTLAGVSYRAQFEELFSKPLATNQPVPKPSNEAQQREPSAVKVPFSNVFGTLMRKPSERAWSSTDWGRASWFVLCHTVGVLAWTRYFSWRMLGIHFLLYCACGMGITYSFHRQLAHRAFKSPKWLEYCASSQCTRHELRIAAIAPAVRTYTLIAHRSSSARARHCGMLAIQGSAIDWVSDHRYHHLHTETPLDPHSSYEGFYWSHLGWMLDSAPYKQRCGDQSNVADLRKQAWYRHSHEQYGMHLLAHFGLIYVLGGVAGLCWRLFFLSLLYHVTWFVNSAAHLWGNQEYATGDQSRNNWWVGWLAFGEGWHNNHHAFEYSARHGLRLRQFDITYAIIALFERIGLVTQVKLPSEAAKARLRLGAA</sequence>
<evidence type="ECO:0000259" key="14">
    <source>
        <dbReference type="Pfam" id="PF00487"/>
    </source>
</evidence>
<keyword evidence="9" id="KW-0443">Lipid metabolism</keyword>
<evidence type="ECO:0000256" key="3">
    <source>
        <dbReference type="ARBA" id="ARBA00022516"/>
    </source>
</evidence>
<evidence type="ECO:0000256" key="12">
    <source>
        <dbReference type="SAM" id="Phobius"/>
    </source>
</evidence>
<dbReference type="CDD" id="cd03505">
    <property type="entry name" value="Delta9-FADS-like"/>
    <property type="match status" value="1"/>
</dbReference>
<organism evidence="15 16">
    <name type="scientific">Chrysochromulina tobinii</name>
    <dbReference type="NCBI Taxonomy" id="1460289"/>
    <lineage>
        <taxon>Eukaryota</taxon>
        <taxon>Haptista</taxon>
        <taxon>Haptophyta</taxon>
        <taxon>Prymnesiophyceae</taxon>
        <taxon>Prymnesiales</taxon>
        <taxon>Chrysochromulinaceae</taxon>
        <taxon>Chrysochromulina</taxon>
    </lineage>
</organism>
<reference evidence="16" key="1">
    <citation type="journal article" date="2015" name="PLoS Genet.">
        <title>Genome Sequence and Transcriptome Analyses of Chrysochromulina tobin: Metabolic Tools for Enhanced Algal Fitness in the Prominent Order Prymnesiales (Haptophyceae).</title>
        <authorList>
            <person name="Hovde B.T."/>
            <person name="Deodato C.R."/>
            <person name="Hunsperger H.M."/>
            <person name="Ryken S.A."/>
            <person name="Yost W."/>
            <person name="Jha R.K."/>
            <person name="Patterson J."/>
            <person name="Monnat R.J. Jr."/>
            <person name="Barlow S.B."/>
            <person name="Starkenburg S.R."/>
            <person name="Cattolico R.A."/>
        </authorList>
    </citation>
    <scope>NUCLEOTIDE SEQUENCE</scope>
    <source>
        <strain evidence="16">CCMP291</strain>
    </source>
</reference>
<feature type="domain" description="Fatty acid desaturase" evidence="14">
    <location>
        <begin position="238"/>
        <end position="396"/>
    </location>
</feature>
<evidence type="ECO:0000256" key="1">
    <source>
        <dbReference type="ARBA" id="ARBA00004141"/>
    </source>
</evidence>
<keyword evidence="5" id="KW-0276">Fatty acid metabolism</keyword>
<dbReference type="GO" id="GO:0016020">
    <property type="term" value="C:membrane"/>
    <property type="evidence" value="ECO:0007669"/>
    <property type="project" value="UniProtKB-SubCell"/>
</dbReference>
<evidence type="ECO:0000256" key="4">
    <source>
        <dbReference type="ARBA" id="ARBA00022692"/>
    </source>
</evidence>
<evidence type="ECO:0000256" key="5">
    <source>
        <dbReference type="ARBA" id="ARBA00022832"/>
    </source>
</evidence>
<feature type="signal peptide" evidence="13">
    <location>
        <begin position="1"/>
        <end position="17"/>
    </location>
</feature>
<keyword evidence="3" id="KW-0444">Lipid biosynthesis</keyword>
<keyword evidence="11" id="KW-0275">Fatty acid biosynthesis</keyword>
<feature type="transmembrane region" description="Helical" evidence="12">
    <location>
        <begin position="164"/>
        <end position="182"/>
    </location>
</feature>
<evidence type="ECO:0000256" key="7">
    <source>
        <dbReference type="ARBA" id="ARBA00023002"/>
    </source>
</evidence>
<keyword evidence="10 12" id="KW-0472">Membrane</keyword>
<evidence type="ECO:0000256" key="8">
    <source>
        <dbReference type="ARBA" id="ARBA00023004"/>
    </source>
</evidence>
<evidence type="ECO:0000256" key="13">
    <source>
        <dbReference type="SAM" id="SignalP"/>
    </source>
</evidence>
<evidence type="ECO:0000256" key="2">
    <source>
        <dbReference type="ARBA" id="ARBA00009295"/>
    </source>
</evidence>
<dbReference type="InterPro" id="IPR005804">
    <property type="entry name" value="FA_desaturase_dom"/>
</dbReference>
<evidence type="ECO:0000256" key="11">
    <source>
        <dbReference type="ARBA" id="ARBA00023160"/>
    </source>
</evidence>
<dbReference type="PANTHER" id="PTHR11351:SF31">
    <property type="entry name" value="DESATURASE 1, ISOFORM A-RELATED"/>
    <property type="match status" value="1"/>
</dbReference>
<keyword evidence="6 12" id="KW-1133">Transmembrane helix</keyword>
<feature type="transmembrane region" description="Helical" evidence="12">
    <location>
        <begin position="317"/>
        <end position="338"/>
    </location>
</feature>
<keyword evidence="13" id="KW-0732">Signal</keyword>
<evidence type="ECO:0000313" key="15">
    <source>
        <dbReference type="EMBL" id="KOO30161.1"/>
    </source>
</evidence>
<evidence type="ECO:0000256" key="10">
    <source>
        <dbReference type="ARBA" id="ARBA00023136"/>
    </source>
</evidence>
<dbReference type="Proteomes" id="UP000037460">
    <property type="component" value="Unassembled WGS sequence"/>
</dbReference>
<protein>
    <submittedName>
        <fullName evidence="15">Palmitoyl-monogalactosyldiacylglycerol delta-7 chloroplastic-like protein</fullName>
    </submittedName>
</protein>
<dbReference type="GO" id="GO:0016717">
    <property type="term" value="F:oxidoreductase activity, acting on paired donors, with oxidation of a pair of donors resulting in the reduction of molecular oxygen to two molecules of water"/>
    <property type="evidence" value="ECO:0007669"/>
    <property type="project" value="InterPro"/>
</dbReference>
<dbReference type="InterPro" id="IPR015876">
    <property type="entry name" value="Acyl-CoA_DS"/>
</dbReference>
<name>A0A0M0JTZ2_9EUKA</name>
<proteinExistence type="inferred from homology"/>
<evidence type="ECO:0000256" key="9">
    <source>
        <dbReference type="ARBA" id="ARBA00023098"/>
    </source>
</evidence>